<proteinExistence type="predicted"/>
<evidence type="ECO:0000313" key="2">
    <source>
        <dbReference type="Proteomes" id="UP001233999"/>
    </source>
</evidence>
<comment type="caution">
    <text evidence="1">The sequence shown here is derived from an EMBL/GenBank/DDBJ whole genome shotgun (WGS) entry which is preliminary data.</text>
</comment>
<feature type="non-terminal residue" evidence="1">
    <location>
        <position position="51"/>
    </location>
</feature>
<feature type="non-terminal residue" evidence="1">
    <location>
        <position position="1"/>
    </location>
</feature>
<sequence length="51" mass="5799">VVLKVPEKKVDELRVHATGGASVIQLTTPKFFRTVYIERKDSMNTVKHAFI</sequence>
<protein>
    <submittedName>
        <fullName evidence="1">Uncharacterized protein</fullName>
    </submittedName>
</protein>
<dbReference type="EMBL" id="JASPKZ010007296">
    <property type="protein sequence ID" value="KAJ9585147.1"/>
    <property type="molecule type" value="Genomic_DNA"/>
</dbReference>
<keyword evidence="2" id="KW-1185">Reference proteome</keyword>
<reference evidence="1" key="1">
    <citation type="journal article" date="2023" name="IScience">
        <title>Live-bearing cockroach genome reveals convergent evolutionary mechanisms linked to viviparity in insects and beyond.</title>
        <authorList>
            <person name="Fouks B."/>
            <person name="Harrison M.C."/>
            <person name="Mikhailova A.A."/>
            <person name="Marchal E."/>
            <person name="English S."/>
            <person name="Carruthers M."/>
            <person name="Jennings E.C."/>
            <person name="Chiamaka E.L."/>
            <person name="Frigard R.A."/>
            <person name="Pippel M."/>
            <person name="Attardo G.M."/>
            <person name="Benoit J.B."/>
            <person name="Bornberg-Bauer E."/>
            <person name="Tobe S.S."/>
        </authorList>
    </citation>
    <scope>NUCLEOTIDE SEQUENCE</scope>
    <source>
        <tissue evidence="1">Testes</tissue>
    </source>
</reference>
<reference evidence="1" key="2">
    <citation type="submission" date="2023-05" db="EMBL/GenBank/DDBJ databases">
        <authorList>
            <person name="Fouks B."/>
        </authorList>
    </citation>
    <scope>NUCLEOTIDE SEQUENCE</scope>
    <source>
        <strain evidence="1">Stay&amp;Tobe</strain>
        <tissue evidence="1">Testes</tissue>
    </source>
</reference>
<evidence type="ECO:0000313" key="1">
    <source>
        <dbReference type="EMBL" id="KAJ9585147.1"/>
    </source>
</evidence>
<name>A0AAD8ECW1_DIPPU</name>
<dbReference type="Proteomes" id="UP001233999">
    <property type="component" value="Unassembled WGS sequence"/>
</dbReference>
<dbReference type="AlphaFoldDB" id="A0AAD8ECW1"/>
<gene>
    <name evidence="1" type="ORF">L9F63_003066</name>
</gene>
<organism evidence="1 2">
    <name type="scientific">Diploptera punctata</name>
    <name type="common">Pacific beetle cockroach</name>
    <dbReference type="NCBI Taxonomy" id="6984"/>
    <lineage>
        <taxon>Eukaryota</taxon>
        <taxon>Metazoa</taxon>
        <taxon>Ecdysozoa</taxon>
        <taxon>Arthropoda</taxon>
        <taxon>Hexapoda</taxon>
        <taxon>Insecta</taxon>
        <taxon>Pterygota</taxon>
        <taxon>Neoptera</taxon>
        <taxon>Polyneoptera</taxon>
        <taxon>Dictyoptera</taxon>
        <taxon>Blattodea</taxon>
        <taxon>Blaberoidea</taxon>
        <taxon>Blaberidae</taxon>
        <taxon>Diplopterinae</taxon>
        <taxon>Diploptera</taxon>
    </lineage>
</organism>
<accession>A0AAD8ECW1</accession>